<dbReference type="PROSITE" id="PS01328">
    <property type="entry name" value="4HBCOA_THIOESTERASE"/>
    <property type="match status" value="1"/>
</dbReference>
<gene>
    <name evidence="4" type="ORF">C0V82_06410</name>
</gene>
<dbReference type="KEGG" id="ncb:C0V82_06410"/>
<dbReference type="PIRSF" id="PIRSF003230">
    <property type="entry name" value="YbgC"/>
    <property type="match status" value="1"/>
</dbReference>
<dbReference type="Pfam" id="PF03061">
    <property type="entry name" value="4HBT"/>
    <property type="match status" value="1"/>
</dbReference>
<evidence type="ECO:0000259" key="3">
    <source>
        <dbReference type="Pfam" id="PF03061"/>
    </source>
</evidence>
<keyword evidence="5" id="KW-1185">Reference proteome</keyword>
<dbReference type="CDD" id="cd00586">
    <property type="entry name" value="4HBT"/>
    <property type="match status" value="1"/>
</dbReference>
<dbReference type="Gene3D" id="3.10.129.10">
    <property type="entry name" value="Hotdog Thioesterase"/>
    <property type="match status" value="1"/>
</dbReference>
<keyword evidence="2 4" id="KW-0378">Hydrolase</keyword>
<dbReference type="InterPro" id="IPR029069">
    <property type="entry name" value="HotDog_dom_sf"/>
</dbReference>
<dbReference type="EMBL" id="CP025611">
    <property type="protein sequence ID" value="AUN31718.1"/>
    <property type="molecule type" value="Genomic_DNA"/>
</dbReference>
<evidence type="ECO:0000256" key="2">
    <source>
        <dbReference type="ARBA" id="ARBA00022801"/>
    </source>
</evidence>
<dbReference type="Proteomes" id="UP000234752">
    <property type="component" value="Chromosome eg_1"/>
</dbReference>
<dbReference type="InterPro" id="IPR006683">
    <property type="entry name" value="Thioestr_dom"/>
</dbReference>
<reference evidence="4 5" key="1">
    <citation type="submission" date="2017-12" db="EMBL/GenBank/DDBJ databases">
        <title>Genomes of bacteria within cyanobacterial aggregates.</title>
        <authorList>
            <person name="Cai H."/>
        </authorList>
    </citation>
    <scope>NUCLEOTIDE SEQUENCE [LARGE SCALE GENOMIC DNA]</scope>
    <source>
        <strain evidence="4 5">TH16</strain>
    </source>
</reference>
<accession>A0A2K9NF24</accession>
<dbReference type="NCBIfam" id="TIGR00051">
    <property type="entry name" value="YbgC/FadM family acyl-CoA thioesterase"/>
    <property type="match status" value="1"/>
</dbReference>
<feature type="domain" description="Thioesterase" evidence="3">
    <location>
        <begin position="26"/>
        <end position="108"/>
    </location>
</feature>
<proteinExistence type="inferred from homology"/>
<sequence length="159" mass="17320">MPSAGWWEGASHVFPTRVYYEDTDAGGIVYHANYLRFAERARNEMLRLSGFPHAAMVAETGSALTVRRCDIDFRQPARLDDALEVVSRIVDIGAATLDIEQDVRRASGLSWGGVEASTGPAPLVRLGLRLACINAQGRPVRLPAALRSVMVNILSKGQD</sequence>
<evidence type="ECO:0000313" key="4">
    <source>
        <dbReference type="EMBL" id="AUN31718.1"/>
    </source>
</evidence>
<protein>
    <submittedName>
        <fullName evidence="4">Acyl-CoA thioester hydrolase</fullName>
    </submittedName>
</protein>
<dbReference type="AlphaFoldDB" id="A0A2K9NF24"/>
<dbReference type="OrthoDB" id="9808429at2"/>
<dbReference type="InterPro" id="IPR008272">
    <property type="entry name" value="HB-CoA_thioesterase_AS"/>
</dbReference>
<dbReference type="GO" id="GO:0047617">
    <property type="term" value="F:fatty acyl-CoA hydrolase activity"/>
    <property type="evidence" value="ECO:0007669"/>
    <property type="project" value="TreeGrafter"/>
</dbReference>
<evidence type="ECO:0000256" key="1">
    <source>
        <dbReference type="ARBA" id="ARBA00005953"/>
    </source>
</evidence>
<evidence type="ECO:0000313" key="5">
    <source>
        <dbReference type="Proteomes" id="UP000234752"/>
    </source>
</evidence>
<dbReference type="SUPFAM" id="SSF54637">
    <property type="entry name" value="Thioesterase/thiol ester dehydrase-isomerase"/>
    <property type="match status" value="1"/>
</dbReference>
<dbReference type="InterPro" id="IPR006684">
    <property type="entry name" value="YbgC/YbaW"/>
</dbReference>
<name>A0A2K9NF24_9PROT</name>
<organism evidence="4 5">
    <name type="scientific">Niveispirillum cyanobacteriorum</name>
    <dbReference type="NCBI Taxonomy" id="1612173"/>
    <lineage>
        <taxon>Bacteria</taxon>
        <taxon>Pseudomonadati</taxon>
        <taxon>Pseudomonadota</taxon>
        <taxon>Alphaproteobacteria</taxon>
        <taxon>Rhodospirillales</taxon>
        <taxon>Azospirillaceae</taxon>
        <taxon>Niveispirillum</taxon>
    </lineage>
</organism>
<dbReference type="FunFam" id="3.10.129.10:FF:000004">
    <property type="entry name" value="Tol-pal system-associated acyl-CoA thioesterase"/>
    <property type="match status" value="1"/>
</dbReference>
<dbReference type="PANTHER" id="PTHR31793">
    <property type="entry name" value="4-HYDROXYBENZOYL-COA THIOESTERASE FAMILY MEMBER"/>
    <property type="match status" value="1"/>
</dbReference>
<dbReference type="InterPro" id="IPR050563">
    <property type="entry name" value="4-hydroxybenzoyl-CoA_TE"/>
</dbReference>
<comment type="similarity">
    <text evidence="1">Belongs to the 4-hydroxybenzoyl-CoA thioesterase family.</text>
</comment>
<dbReference type="PANTHER" id="PTHR31793:SF37">
    <property type="entry name" value="ACYL-COA THIOESTER HYDROLASE YBGC"/>
    <property type="match status" value="1"/>
</dbReference>